<feature type="compositionally biased region" description="Low complexity" evidence="1">
    <location>
        <begin position="194"/>
        <end position="203"/>
    </location>
</feature>
<evidence type="ECO:0000313" key="2">
    <source>
        <dbReference type="EMBL" id="KAK3207573.1"/>
    </source>
</evidence>
<keyword evidence="3" id="KW-1185">Reference proteome</keyword>
<dbReference type="AlphaFoldDB" id="A0AAN6REU9"/>
<reference evidence="2 3" key="1">
    <citation type="submission" date="2021-02" db="EMBL/GenBank/DDBJ databases">
        <title>Genome assembly of Pseudopithomyces chartarum.</title>
        <authorList>
            <person name="Jauregui R."/>
            <person name="Singh J."/>
            <person name="Voisey C."/>
        </authorList>
    </citation>
    <scope>NUCLEOTIDE SEQUENCE [LARGE SCALE GENOMIC DNA]</scope>
    <source>
        <strain evidence="2 3">AGR01</strain>
    </source>
</reference>
<feature type="region of interest" description="Disordered" evidence="1">
    <location>
        <begin position="185"/>
        <end position="243"/>
    </location>
</feature>
<sequence length="243" mass="27713">MPKELPILRLADVAAWKLWLGREGAASEGVMLATIKKGAKEAQTTLRYDEALDEALCFGWIDSGGRRLDENIYLYRFCPRKADSLWSKRNVNYVERLERELRMQPAGRATVEQAKANGRWASAYSGSGSTEMPPDFLVALEKVPAAKAAWEELNKGNRWRIYFRLNNLKTAAGREKRIQTDIEMLARGETPIPQKRTQSQTQTRKARPKDISEPVKEESTDALDKKAVIRKTRRGRNMPVYTE</sequence>
<dbReference type="Pfam" id="PF13376">
    <property type="entry name" value="OmdA"/>
    <property type="match status" value="1"/>
</dbReference>
<dbReference type="EMBL" id="WVTA01000009">
    <property type="protein sequence ID" value="KAK3207573.1"/>
    <property type="molecule type" value="Genomic_DNA"/>
</dbReference>
<name>A0AAN6REU9_9PLEO</name>
<gene>
    <name evidence="2" type="ORF">GRF29_103g1438300</name>
</gene>
<dbReference type="Proteomes" id="UP001280581">
    <property type="component" value="Unassembled WGS sequence"/>
</dbReference>
<evidence type="ECO:0000313" key="3">
    <source>
        <dbReference type="Proteomes" id="UP001280581"/>
    </source>
</evidence>
<proteinExistence type="predicted"/>
<feature type="compositionally biased region" description="Basic and acidic residues" evidence="1">
    <location>
        <begin position="208"/>
        <end position="227"/>
    </location>
</feature>
<organism evidence="2 3">
    <name type="scientific">Pseudopithomyces chartarum</name>
    <dbReference type="NCBI Taxonomy" id="1892770"/>
    <lineage>
        <taxon>Eukaryota</taxon>
        <taxon>Fungi</taxon>
        <taxon>Dikarya</taxon>
        <taxon>Ascomycota</taxon>
        <taxon>Pezizomycotina</taxon>
        <taxon>Dothideomycetes</taxon>
        <taxon>Pleosporomycetidae</taxon>
        <taxon>Pleosporales</taxon>
        <taxon>Massarineae</taxon>
        <taxon>Didymosphaeriaceae</taxon>
        <taxon>Pseudopithomyces</taxon>
    </lineage>
</organism>
<protein>
    <submittedName>
        <fullName evidence="2">Uncharacterized protein</fullName>
    </submittedName>
</protein>
<evidence type="ECO:0000256" key="1">
    <source>
        <dbReference type="SAM" id="MobiDB-lite"/>
    </source>
</evidence>
<accession>A0AAN6REU9</accession>
<comment type="caution">
    <text evidence="2">The sequence shown here is derived from an EMBL/GenBank/DDBJ whole genome shotgun (WGS) entry which is preliminary data.</text>
</comment>